<dbReference type="AlphaFoldDB" id="A0A975M487"/>
<feature type="transmembrane region" description="Helical" evidence="1">
    <location>
        <begin position="28"/>
        <end position="50"/>
    </location>
</feature>
<accession>A0A975M487</accession>
<keyword evidence="1" id="KW-0472">Membrane</keyword>
<dbReference type="EMBL" id="CP076022">
    <property type="protein sequence ID" value="QWC09698.1"/>
    <property type="molecule type" value="Genomic_DNA"/>
</dbReference>
<name>A0A975M487_9MICC</name>
<evidence type="ECO:0000313" key="2">
    <source>
        <dbReference type="EMBL" id="QWC09698.1"/>
    </source>
</evidence>
<keyword evidence="3" id="KW-1185">Reference proteome</keyword>
<feature type="transmembrane region" description="Helical" evidence="1">
    <location>
        <begin position="75"/>
        <end position="100"/>
    </location>
</feature>
<dbReference type="Proteomes" id="UP000676885">
    <property type="component" value="Chromosome"/>
</dbReference>
<proteinExistence type="predicted"/>
<evidence type="ECO:0000256" key="1">
    <source>
        <dbReference type="SAM" id="Phobius"/>
    </source>
</evidence>
<evidence type="ECO:0000313" key="3">
    <source>
        <dbReference type="Proteomes" id="UP000676885"/>
    </source>
</evidence>
<gene>
    <name evidence="2" type="ORF">KKR91_14685</name>
</gene>
<keyword evidence="1" id="KW-0812">Transmembrane</keyword>
<feature type="transmembrane region" description="Helical" evidence="1">
    <location>
        <begin position="107"/>
        <end position="124"/>
    </location>
</feature>
<organism evidence="2 3">
    <name type="scientific">Arthrobacter jiangjiafuii</name>
    <dbReference type="NCBI Taxonomy" id="2817475"/>
    <lineage>
        <taxon>Bacteria</taxon>
        <taxon>Bacillati</taxon>
        <taxon>Actinomycetota</taxon>
        <taxon>Actinomycetes</taxon>
        <taxon>Micrococcales</taxon>
        <taxon>Micrococcaceae</taxon>
        <taxon>Arthrobacter</taxon>
    </lineage>
</organism>
<sequence length="166" mass="17652">MAPPDWAPLPAALIRVPYREWKGPRPRVVRLSAALIVLGGIITLIGGVAATRAPVSELSATAAQLERFGVDVTRYAALFQGLALATALVVFGLYLLFAFLIREGRNWARIGGTVLVGPALVAALVHGEVAQVYAAAAAAAGLALLYRRDCNRYFRPRTPRYRGGGG</sequence>
<dbReference type="RefSeq" id="WP_210227699.1">
    <property type="nucleotide sequence ID" value="NZ_CP076022.1"/>
</dbReference>
<protein>
    <submittedName>
        <fullName evidence="2">Uncharacterized protein</fullName>
    </submittedName>
</protein>
<feature type="transmembrane region" description="Helical" evidence="1">
    <location>
        <begin position="130"/>
        <end position="147"/>
    </location>
</feature>
<dbReference type="KEGG" id="ajg:KKR91_14685"/>
<reference evidence="2 3" key="1">
    <citation type="submission" date="2021-05" db="EMBL/GenBank/DDBJ databases">
        <title>Novel species in genus Arthrobacter.</title>
        <authorList>
            <person name="Zhang G."/>
        </authorList>
    </citation>
    <scope>NUCLEOTIDE SEQUENCE [LARGE SCALE GENOMIC DNA]</scope>
    <source>
        <strain evidence="3">zg-ZUI227</strain>
    </source>
</reference>
<keyword evidence="1" id="KW-1133">Transmembrane helix</keyword>